<evidence type="ECO:0000313" key="2">
    <source>
        <dbReference type="EMBL" id="MBN7769188.1"/>
    </source>
</evidence>
<dbReference type="RefSeq" id="WP_206556850.1">
    <property type="nucleotide sequence ID" value="NZ_JAFKDB010000008.1"/>
</dbReference>
<name>A0ABS3BBF4_9GAMM</name>
<feature type="region of interest" description="Disordered" evidence="1">
    <location>
        <begin position="85"/>
        <end position="109"/>
    </location>
</feature>
<gene>
    <name evidence="2" type="ORF">JYP53_04620</name>
</gene>
<accession>A0ABS3BBF4</accession>
<reference evidence="2 3" key="1">
    <citation type="submission" date="2021-02" db="EMBL/GenBank/DDBJ databases">
        <title>PHA producing bacteria isolated from coastal sediment in Guangdong, Shenzhen.</title>
        <authorList>
            <person name="Zheng W."/>
            <person name="Yu S."/>
            <person name="Huang Y."/>
        </authorList>
    </citation>
    <scope>NUCLEOTIDE SEQUENCE [LARGE SCALE GENOMIC DNA]</scope>
    <source>
        <strain evidence="2 3">TN21-5</strain>
    </source>
</reference>
<dbReference type="EMBL" id="JAFKDB010000008">
    <property type="protein sequence ID" value="MBN7769188.1"/>
    <property type="molecule type" value="Genomic_DNA"/>
</dbReference>
<dbReference type="Proteomes" id="UP000664344">
    <property type="component" value="Unassembled WGS sequence"/>
</dbReference>
<comment type="caution">
    <text evidence="2">The sequence shown here is derived from an EMBL/GenBank/DDBJ whole genome shotgun (WGS) entry which is preliminary data.</text>
</comment>
<sequence length="109" mass="11913">MVEFISAAVLSGVIYDICKTQARVTGSAIKKRLKAWIVDDVTAEKIADEVNRLGVNQDQSEAAIERQISHSEKLTQLLKEVKPSNSTTINQYHSGSGDNVGRDKVGKDV</sequence>
<organism evidence="2 3">
    <name type="scientific">Marinobacter daepoensis</name>
    <dbReference type="NCBI Taxonomy" id="262077"/>
    <lineage>
        <taxon>Bacteria</taxon>
        <taxon>Pseudomonadati</taxon>
        <taxon>Pseudomonadota</taxon>
        <taxon>Gammaproteobacteria</taxon>
        <taxon>Pseudomonadales</taxon>
        <taxon>Marinobacteraceae</taxon>
        <taxon>Marinobacter</taxon>
    </lineage>
</organism>
<evidence type="ECO:0000313" key="3">
    <source>
        <dbReference type="Proteomes" id="UP000664344"/>
    </source>
</evidence>
<feature type="compositionally biased region" description="Basic and acidic residues" evidence="1">
    <location>
        <begin position="100"/>
        <end position="109"/>
    </location>
</feature>
<feature type="compositionally biased region" description="Polar residues" evidence="1">
    <location>
        <begin position="85"/>
        <end position="97"/>
    </location>
</feature>
<protein>
    <submittedName>
        <fullName evidence="2">Uncharacterized protein</fullName>
    </submittedName>
</protein>
<keyword evidence="3" id="KW-1185">Reference proteome</keyword>
<proteinExistence type="predicted"/>
<dbReference type="Pfam" id="PF20701">
    <property type="entry name" value="HetE-N"/>
    <property type="match status" value="1"/>
</dbReference>
<evidence type="ECO:0000256" key="1">
    <source>
        <dbReference type="SAM" id="MobiDB-lite"/>
    </source>
</evidence>